<dbReference type="PANTHER" id="PTHR47424:SF3">
    <property type="entry name" value="REGULATORY PROTEIN GAL4"/>
    <property type="match status" value="1"/>
</dbReference>
<organism evidence="6 7">
    <name type="scientific">Knufia peltigerae</name>
    <dbReference type="NCBI Taxonomy" id="1002370"/>
    <lineage>
        <taxon>Eukaryota</taxon>
        <taxon>Fungi</taxon>
        <taxon>Dikarya</taxon>
        <taxon>Ascomycota</taxon>
        <taxon>Pezizomycotina</taxon>
        <taxon>Eurotiomycetes</taxon>
        <taxon>Chaetothyriomycetidae</taxon>
        <taxon>Chaetothyriales</taxon>
        <taxon>Trichomeriaceae</taxon>
        <taxon>Knufia</taxon>
    </lineage>
</organism>
<evidence type="ECO:0000256" key="3">
    <source>
        <dbReference type="ARBA" id="ARBA00023163"/>
    </source>
</evidence>
<reference evidence="6" key="1">
    <citation type="submission" date="2022-10" db="EMBL/GenBank/DDBJ databases">
        <title>Culturing micro-colonial fungi from biological soil crusts in the Mojave desert and describing Neophaeococcomyces mojavensis, and introducing the new genera and species Taxawa tesnikishii.</title>
        <authorList>
            <person name="Kurbessoian T."/>
            <person name="Stajich J.E."/>
        </authorList>
    </citation>
    <scope>NUCLEOTIDE SEQUENCE</scope>
    <source>
        <strain evidence="6">TK_35</strain>
    </source>
</reference>
<feature type="region of interest" description="Disordered" evidence="5">
    <location>
        <begin position="65"/>
        <end position="96"/>
    </location>
</feature>
<dbReference type="CDD" id="cd12148">
    <property type="entry name" value="fungal_TF_MHR"/>
    <property type="match status" value="1"/>
</dbReference>
<dbReference type="PANTHER" id="PTHR47424">
    <property type="entry name" value="REGULATORY PROTEIN GAL4"/>
    <property type="match status" value="1"/>
</dbReference>
<evidence type="ECO:0000256" key="1">
    <source>
        <dbReference type="ARBA" id="ARBA00023015"/>
    </source>
</evidence>
<accession>A0AA38XQB9</accession>
<name>A0AA38XQB9_9EURO</name>
<proteinExistence type="predicted"/>
<evidence type="ECO:0000256" key="5">
    <source>
        <dbReference type="SAM" id="MobiDB-lite"/>
    </source>
</evidence>
<gene>
    <name evidence="6" type="ORF">H2204_013555</name>
</gene>
<protein>
    <submittedName>
        <fullName evidence="6">Uncharacterized protein</fullName>
    </submittedName>
</protein>
<evidence type="ECO:0000313" key="7">
    <source>
        <dbReference type="Proteomes" id="UP001172681"/>
    </source>
</evidence>
<dbReference type="EMBL" id="JAPDRN010000156">
    <property type="protein sequence ID" value="KAJ9617680.1"/>
    <property type="molecule type" value="Genomic_DNA"/>
</dbReference>
<dbReference type="InterPro" id="IPR051127">
    <property type="entry name" value="Fungal_SecMet_Regulators"/>
</dbReference>
<comment type="caution">
    <text evidence="6">The sequence shown here is derived from an EMBL/GenBank/DDBJ whole genome shotgun (WGS) entry which is preliminary data.</text>
</comment>
<evidence type="ECO:0000313" key="6">
    <source>
        <dbReference type="EMBL" id="KAJ9617680.1"/>
    </source>
</evidence>
<keyword evidence="4" id="KW-0539">Nucleus</keyword>
<evidence type="ECO:0000256" key="2">
    <source>
        <dbReference type="ARBA" id="ARBA00023125"/>
    </source>
</evidence>
<evidence type="ECO:0000256" key="4">
    <source>
        <dbReference type="ARBA" id="ARBA00023242"/>
    </source>
</evidence>
<keyword evidence="7" id="KW-1185">Reference proteome</keyword>
<dbReference type="Proteomes" id="UP001172681">
    <property type="component" value="Unassembled WGS sequence"/>
</dbReference>
<dbReference type="AlphaFoldDB" id="A0AA38XQB9"/>
<sequence>MLQGSECVYAIASSHQVPDWNDIQRITTEVQYMRDNLEQVMKKLTPTNASDVELLRTAPPSTQVTMVPYPTVVPDSSGRERAGETHSADSSPCRGPTSSGFAFEVARQRLQTLGLDSVETEPLSRRDELSFASVSAFRILDLGNIRSLLEKDPLWHMSQEEVFGLIASWSNTIGRLFPVVNTETLQARWISLDKLMTRARTSVAKQDCLSVVDALFDGETHLLKLVLANSLTAGSGGVNETAKRLFESTGSAAQAAFTETPSLGNINMLVLVSQYPYLEAMVGLTRLSAEISRRMSMLRDRSMTFPVEEVDYQDYKVLQWQKQLSPDLTLDVGNLQMNQQVQLELSKVPAMYVAIVLHIRTQQLRSLIYRPVLYSAARIADNKKHSQLAVDIARESVQFLALASRTTTLAQDEPLFFRDFLISHLAGILLAVSNAPAVFGHQLCDEFYLVMDVLRNLSPRSPVIARVWSSIRILEIVGPKLGLRRETRNMEGQNVEDVYLQHSQVAGGLACAENEPVMPMSSIRSQMQPTHDQTIFESKDFAFSTSMFPSLLRSELSMMDEPLDDVTTNLLGYSLPDDLHDTTSWQW</sequence>
<keyword evidence="2" id="KW-0238">DNA-binding</keyword>
<keyword evidence="1" id="KW-0805">Transcription regulation</keyword>
<feature type="compositionally biased region" description="Basic and acidic residues" evidence="5">
    <location>
        <begin position="77"/>
        <end position="87"/>
    </location>
</feature>
<dbReference type="GO" id="GO:0003677">
    <property type="term" value="F:DNA binding"/>
    <property type="evidence" value="ECO:0007669"/>
    <property type="project" value="UniProtKB-KW"/>
</dbReference>
<keyword evidence="3" id="KW-0804">Transcription</keyword>